<dbReference type="AlphaFoldDB" id="D1C4N1"/>
<dbReference type="eggNOG" id="ENOG5032SI8">
    <property type="taxonomic scope" value="Bacteria"/>
</dbReference>
<dbReference type="Pfam" id="PF11236">
    <property type="entry name" value="DUF3037"/>
    <property type="match status" value="1"/>
</dbReference>
<dbReference type="HOGENOM" id="CLU_138456_0_0_0"/>
<dbReference type="EMBL" id="CP001823">
    <property type="protein sequence ID" value="ACZ39198.1"/>
    <property type="molecule type" value="Genomic_DNA"/>
</dbReference>
<dbReference type="Proteomes" id="UP000002027">
    <property type="component" value="Chromosome 1"/>
</dbReference>
<dbReference type="KEGG" id="sti:Sthe_1764"/>
<reference evidence="1 2" key="2">
    <citation type="journal article" date="2010" name="Stand. Genomic Sci.">
        <title>Complete genome sequence of Desulfohalobium retbaense type strain (HR(100)).</title>
        <authorList>
            <person name="Spring S."/>
            <person name="Nolan M."/>
            <person name="Lapidus A."/>
            <person name="Glavina Del Rio T."/>
            <person name="Copeland A."/>
            <person name="Tice H."/>
            <person name="Cheng J.F."/>
            <person name="Lucas S."/>
            <person name="Land M."/>
            <person name="Chen F."/>
            <person name="Bruce D."/>
            <person name="Goodwin L."/>
            <person name="Pitluck S."/>
            <person name="Ivanova N."/>
            <person name="Mavromatis K."/>
            <person name="Mikhailova N."/>
            <person name="Pati A."/>
            <person name="Chen A."/>
            <person name="Palaniappan K."/>
            <person name="Hauser L."/>
            <person name="Chang Y.J."/>
            <person name="Jeffries C.D."/>
            <person name="Munk C."/>
            <person name="Kiss H."/>
            <person name="Chain P."/>
            <person name="Han C."/>
            <person name="Brettin T."/>
            <person name="Detter J.C."/>
            <person name="Schuler E."/>
            <person name="Goker M."/>
            <person name="Rohde M."/>
            <person name="Bristow J."/>
            <person name="Eisen J.A."/>
            <person name="Markowitz V."/>
            <person name="Hugenholtz P."/>
            <person name="Kyrpides N.C."/>
            <person name="Klenk H.P."/>
        </authorList>
    </citation>
    <scope>NUCLEOTIDE SEQUENCE [LARGE SCALE GENOMIC DNA]</scope>
    <source>
        <strain evidence="2">ATCC 49802 / DSM 20745 / S 6022</strain>
    </source>
</reference>
<proteinExistence type="predicted"/>
<reference evidence="2" key="1">
    <citation type="submission" date="2009-11" db="EMBL/GenBank/DDBJ databases">
        <title>The complete chromosome 1 of Sphaerobacter thermophilus DSM 20745.</title>
        <authorList>
            <person name="Lucas S."/>
            <person name="Copeland A."/>
            <person name="Lapidus A."/>
            <person name="Glavina del Rio T."/>
            <person name="Dalin E."/>
            <person name="Tice H."/>
            <person name="Bruce D."/>
            <person name="Goodwin L."/>
            <person name="Pitluck S."/>
            <person name="Kyrpides N."/>
            <person name="Mavromatis K."/>
            <person name="Ivanova N."/>
            <person name="Mikhailova N."/>
            <person name="LaButti K.M."/>
            <person name="Clum A."/>
            <person name="Sun H.I."/>
            <person name="Brettin T."/>
            <person name="Detter J.C."/>
            <person name="Han C."/>
            <person name="Larimer F."/>
            <person name="Land M."/>
            <person name="Hauser L."/>
            <person name="Markowitz V."/>
            <person name="Cheng J.F."/>
            <person name="Hugenholtz P."/>
            <person name="Woyke T."/>
            <person name="Wu D."/>
            <person name="Steenblock K."/>
            <person name="Schneider S."/>
            <person name="Pukall R."/>
            <person name="Goeker M."/>
            <person name="Klenk H.P."/>
            <person name="Eisen J.A."/>
        </authorList>
    </citation>
    <scope>NUCLEOTIDE SEQUENCE [LARGE SCALE GENOMIC DNA]</scope>
    <source>
        <strain evidence="2">ATCC 49802 / DSM 20745 / S 6022</strain>
    </source>
</reference>
<dbReference type="STRING" id="479434.Sthe_1764"/>
<sequence>MCLAPPTASYSYAIIRLVPCVTRGEFVNVGVILFARTSGFLETRIEVDRDRVRALAPDLDLDLVERHLRNLQAISAGAPDAGPVATLPPSERFHWLTAPRSTVIQPSPVHVGLTDDPAAALEHLMDVYVRRRRCVAPGAGADVR</sequence>
<dbReference type="InParanoid" id="D1C4N1"/>
<organism evidence="1 2">
    <name type="scientific">Sphaerobacter thermophilus (strain ATCC 49802 / DSM 20745 / KCCM 41009 / NCIMB 13125 / S 6022)</name>
    <dbReference type="NCBI Taxonomy" id="479434"/>
    <lineage>
        <taxon>Bacteria</taxon>
        <taxon>Pseudomonadati</taxon>
        <taxon>Thermomicrobiota</taxon>
        <taxon>Thermomicrobia</taxon>
        <taxon>Sphaerobacterales</taxon>
        <taxon>Sphaerobacterineae</taxon>
        <taxon>Sphaerobacteraceae</taxon>
        <taxon>Sphaerobacter</taxon>
    </lineage>
</organism>
<dbReference type="RefSeq" id="WP_012872244.1">
    <property type="nucleotide sequence ID" value="NC_013523.1"/>
</dbReference>
<dbReference type="InterPro" id="IPR021398">
    <property type="entry name" value="DUF3037"/>
</dbReference>
<protein>
    <recommendedName>
        <fullName evidence="3">DUF3037 domain-containing protein</fullName>
    </recommendedName>
</protein>
<accession>D1C4N1</accession>
<keyword evidence="2" id="KW-1185">Reference proteome</keyword>
<dbReference type="OrthoDB" id="9803207at2"/>
<evidence type="ECO:0008006" key="3">
    <source>
        <dbReference type="Google" id="ProtNLM"/>
    </source>
</evidence>
<evidence type="ECO:0000313" key="2">
    <source>
        <dbReference type="Proteomes" id="UP000002027"/>
    </source>
</evidence>
<name>D1C4N1_SPHTD</name>
<evidence type="ECO:0000313" key="1">
    <source>
        <dbReference type="EMBL" id="ACZ39198.1"/>
    </source>
</evidence>
<gene>
    <name evidence="1" type="ordered locus">Sthe_1764</name>
</gene>